<proteinExistence type="predicted"/>
<evidence type="ECO:0000313" key="1">
    <source>
        <dbReference type="EMBL" id="KAF4753879.1"/>
    </source>
</evidence>
<accession>A0A7J6U864</accession>
<keyword evidence="2" id="KW-1185">Reference proteome</keyword>
<dbReference type="AlphaFoldDB" id="A0A7J6U864"/>
<name>A0A7J6U864_PEROL</name>
<feature type="non-terminal residue" evidence="1">
    <location>
        <position position="128"/>
    </location>
</feature>
<reference evidence="1 2" key="1">
    <citation type="submission" date="2020-04" db="EMBL/GenBank/DDBJ databases">
        <title>Perkinsus olseni comparative genomics.</title>
        <authorList>
            <person name="Bogema D.R."/>
        </authorList>
    </citation>
    <scope>NUCLEOTIDE SEQUENCE [LARGE SCALE GENOMIC DNA]</scope>
    <source>
        <strain evidence="1 2">ATCC PRA-207</strain>
    </source>
</reference>
<comment type="caution">
    <text evidence="1">The sequence shown here is derived from an EMBL/GenBank/DDBJ whole genome shotgun (WGS) entry which is preliminary data.</text>
</comment>
<organism evidence="1 2">
    <name type="scientific">Perkinsus olseni</name>
    <name type="common">Perkinsus atlanticus</name>
    <dbReference type="NCBI Taxonomy" id="32597"/>
    <lineage>
        <taxon>Eukaryota</taxon>
        <taxon>Sar</taxon>
        <taxon>Alveolata</taxon>
        <taxon>Perkinsozoa</taxon>
        <taxon>Perkinsea</taxon>
        <taxon>Perkinsida</taxon>
        <taxon>Perkinsidae</taxon>
        <taxon>Perkinsus</taxon>
    </lineage>
</organism>
<evidence type="ECO:0000313" key="2">
    <source>
        <dbReference type="Proteomes" id="UP000553632"/>
    </source>
</evidence>
<feature type="non-terminal residue" evidence="1">
    <location>
        <position position="1"/>
    </location>
</feature>
<sequence>SVYQQSDLPFTKVHVDTTCPEQWCTQDVEASLLLHKDGSSTVAQMQHQRREIADCFSPDVQRARAPSPVHQIDPFVSETIRLQSVSEVPFDDTRQIRMGIDFGYFHAAERFPSAASSSPTEDTHVLGS</sequence>
<protein>
    <submittedName>
        <fullName evidence="1">Uncharacterized protein</fullName>
    </submittedName>
</protein>
<gene>
    <name evidence="1" type="ORF">FOZ63_024057</name>
</gene>
<dbReference type="EMBL" id="JABANO010005210">
    <property type="protein sequence ID" value="KAF4753879.1"/>
    <property type="molecule type" value="Genomic_DNA"/>
</dbReference>
<dbReference type="Proteomes" id="UP000553632">
    <property type="component" value="Unassembled WGS sequence"/>
</dbReference>